<gene>
    <name evidence="1" type="ORF">GCM10012280_66830</name>
</gene>
<sequence length="59" mass="6319">MEVDQAPSLVLGNLDVREPDYPVELRTRQADASSELTAQLQGEAMPQLSGVRLPQGSPG</sequence>
<dbReference type="AlphaFoldDB" id="A0A917ZWX3"/>
<comment type="caution">
    <text evidence="1">The sequence shown here is derived from an EMBL/GenBank/DDBJ whole genome shotgun (WGS) entry which is preliminary data.</text>
</comment>
<reference evidence="1" key="2">
    <citation type="submission" date="2020-09" db="EMBL/GenBank/DDBJ databases">
        <authorList>
            <person name="Sun Q."/>
            <person name="Zhou Y."/>
        </authorList>
    </citation>
    <scope>NUCLEOTIDE SEQUENCE</scope>
    <source>
        <strain evidence="1">CGMCC 4.7201</strain>
    </source>
</reference>
<protein>
    <submittedName>
        <fullName evidence="1">Uncharacterized protein</fullName>
    </submittedName>
</protein>
<name>A0A917ZWX3_9ACTN</name>
<dbReference type="EMBL" id="BMMS01000048">
    <property type="protein sequence ID" value="GGO99727.1"/>
    <property type="molecule type" value="Genomic_DNA"/>
</dbReference>
<dbReference type="Proteomes" id="UP000641932">
    <property type="component" value="Unassembled WGS sequence"/>
</dbReference>
<organism evidence="1 2">
    <name type="scientific">Wenjunlia tyrosinilytica</name>
    <dbReference type="NCBI Taxonomy" id="1544741"/>
    <lineage>
        <taxon>Bacteria</taxon>
        <taxon>Bacillati</taxon>
        <taxon>Actinomycetota</taxon>
        <taxon>Actinomycetes</taxon>
        <taxon>Kitasatosporales</taxon>
        <taxon>Streptomycetaceae</taxon>
        <taxon>Wenjunlia</taxon>
    </lineage>
</organism>
<evidence type="ECO:0000313" key="2">
    <source>
        <dbReference type="Proteomes" id="UP000641932"/>
    </source>
</evidence>
<accession>A0A917ZWX3</accession>
<reference evidence="1" key="1">
    <citation type="journal article" date="2014" name="Int. J. Syst. Evol. Microbiol.">
        <title>Complete genome sequence of Corynebacterium casei LMG S-19264T (=DSM 44701T), isolated from a smear-ripened cheese.</title>
        <authorList>
            <consortium name="US DOE Joint Genome Institute (JGI-PGF)"/>
            <person name="Walter F."/>
            <person name="Albersmeier A."/>
            <person name="Kalinowski J."/>
            <person name="Ruckert C."/>
        </authorList>
    </citation>
    <scope>NUCLEOTIDE SEQUENCE</scope>
    <source>
        <strain evidence="1">CGMCC 4.7201</strain>
    </source>
</reference>
<keyword evidence="2" id="KW-1185">Reference proteome</keyword>
<evidence type="ECO:0000313" key="1">
    <source>
        <dbReference type="EMBL" id="GGO99727.1"/>
    </source>
</evidence>
<proteinExistence type="predicted"/>